<dbReference type="Proteomes" id="UP000807469">
    <property type="component" value="Unassembled WGS sequence"/>
</dbReference>
<dbReference type="AlphaFoldDB" id="A0A9P6CY31"/>
<accession>A0A9P6CY31</accession>
<dbReference type="EMBL" id="MU155151">
    <property type="protein sequence ID" value="KAF9483637.1"/>
    <property type="molecule type" value="Genomic_DNA"/>
</dbReference>
<protein>
    <submittedName>
        <fullName evidence="1">Uncharacterized protein</fullName>
    </submittedName>
</protein>
<keyword evidence="2" id="KW-1185">Reference proteome</keyword>
<comment type="caution">
    <text evidence="1">The sequence shown here is derived from an EMBL/GenBank/DDBJ whole genome shotgun (WGS) entry which is preliminary data.</text>
</comment>
<sequence length="353" mass="39859">MLCPSLKSFASKASDLWYRIHRWWTVPDLTDIKGRHYIERPAGGQWIPQYFSHMRFFFASDGGFEACSKNFTVLQVKLYKQTRVLGPNPGPEYVIIAKIRGPCGIVYYMDFKRLSKPEWLALPLGSQWPIHRSTHSLPTTTLPLNPAWFEDNGPDKNINIIELPEPPAPCQCSASEDSFVTNEIPAPTLSQSCTNTKDLLAIAGKNVPDDVACPVYEPSCIYSSNKVCRTLKFRKHPVPFCELVVLAYVLYHSKVLYHVFSFDNSAYACTFAKVLEEVFEPDVTVNTKVKVPTNVLCDAHPFVEEFQEGRELFKNLIREIEENNAAPAKVSEDAKTGELVDVTDTESSASRRI</sequence>
<gene>
    <name evidence="1" type="ORF">BDN70DRAFT_918215</name>
</gene>
<evidence type="ECO:0000313" key="1">
    <source>
        <dbReference type="EMBL" id="KAF9483637.1"/>
    </source>
</evidence>
<evidence type="ECO:0000313" key="2">
    <source>
        <dbReference type="Proteomes" id="UP000807469"/>
    </source>
</evidence>
<reference evidence="1" key="1">
    <citation type="submission" date="2020-11" db="EMBL/GenBank/DDBJ databases">
        <authorList>
            <consortium name="DOE Joint Genome Institute"/>
            <person name="Ahrendt S."/>
            <person name="Riley R."/>
            <person name="Andreopoulos W."/>
            <person name="Labutti K."/>
            <person name="Pangilinan J."/>
            <person name="Ruiz-Duenas F.J."/>
            <person name="Barrasa J.M."/>
            <person name="Sanchez-Garcia M."/>
            <person name="Camarero S."/>
            <person name="Miyauchi S."/>
            <person name="Serrano A."/>
            <person name="Linde D."/>
            <person name="Babiker R."/>
            <person name="Drula E."/>
            <person name="Ayuso-Fernandez I."/>
            <person name="Pacheco R."/>
            <person name="Padilla G."/>
            <person name="Ferreira P."/>
            <person name="Barriuso J."/>
            <person name="Kellner H."/>
            <person name="Castanera R."/>
            <person name="Alfaro M."/>
            <person name="Ramirez L."/>
            <person name="Pisabarro A.G."/>
            <person name="Kuo A."/>
            <person name="Tritt A."/>
            <person name="Lipzen A."/>
            <person name="He G."/>
            <person name="Yan M."/>
            <person name="Ng V."/>
            <person name="Cullen D."/>
            <person name="Martin F."/>
            <person name="Rosso M.-N."/>
            <person name="Henrissat B."/>
            <person name="Hibbett D."/>
            <person name="Martinez A.T."/>
            <person name="Grigoriev I.V."/>
        </authorList>
    </citation>
    <scope>NUCLEOTIDE SEQUENCE</scope>
    <source>
        <strain evidence="1">CIRM-BRFM 674</strain>
    </source>
</reference>
<proteinExistence type="predicted"/>
<name>A0A9P6CY31_9AGAR</name>
<organism evidence="1 2">
    <name type="scientific">Pholiota conissans</name>
    <dbReference type="NCBI Taxonomy" id="109636"/>
    <lineage>
        <taxon>Eukaryota</taxon>
        <taxon>Fungi</taxon>
        <taxon>Dikarya</taxon>
        <taxon>Basidiomycota</taxon>
        <taxon>Agaricomycotina</taxon>
        <taxon>Agaricomycetes</taxon>
        <taxon>Agaricomycetidae</taxon>
        <taxon>Agaricales</taxon>
        <taxon>Agaricineae</taxon>
        <taxon>Strophariaceae</taxon>
        <taxon>Pholiota</taxon>
    </lineage>
</organism>